<evidence type="ECO:0000313" key="1">
    <source>
        <dbReference type="EMBL" id="EIM56336.1"/>
    </source>
</evidence>
<sequence>MLDSTYSLYKLIILYMLKKVSFPLTSTQISDLIISQKYTSYFHLQEVLHEMETSNLLTTYSKNHMTYYKITDAGLQTIEYFKNEISPEIRKEISGYLDLHSYQMRSEASTFAEYYKDGDSDYIVSCVAREGNQTLIELKLTVPTKSAAETLAENWKRKSQETYEAIMKILM</sequence>
<dbReference type="EMBL" id="CM001487">
    <property type="protein sequence ID" value="EIM56336.1"/>
    <property type="molecule type" value="Genomic_DNA"/>
</dbReference>
<dbReference type="Pfam" id="PF14277">
    <property type="entry name" value="DUF4364"/>
    <property type="match status" value="1"/>
</dbReference>
<reference evidence="1 2" key="1">
    <citation type="submission" date="2010-08" db="EMBL/GenBank/DDBJ databases">
        <authorList>
            <consortium name="US DOE Joint Genome Institute (JGI-PGF)"/>
            <person name="Lucas S."/>
            <person name="Copeland A."/>
            <person name="Lapidus A."/>
            <person name="Cheng J.-F."/>
            <person name="Bruce D."/>
            <person name="Goodwin L."/>
            <person name="Pitluck S."/>
            <person name="Land M.L."/>
            <person name="Hauser L."/>
            <person name="Chang Y.-J."/>
            <person name="Anderson I.J."/>
            <person name="Johnson E."/>
            <person name="Mulhopadhyay B."/>
            <person name="Kyrpides N."/>
            <person name="Woyke T.J."/>
        </authorList>
    </citation>
    <scope>NUCLEOTIDE SEQUENCE [LARGE SCALE GENOMIC DNA]</scope>
    <source>
        <strain evidence="1 2">6</strain>
    </source>
</reference>
<dbReference type="STRING" id="633697.EubceDRAFT1_0487"/>
<reference evidence="1 2" key="2">
    <citation type="submission" date="2012-02" db="EMBL/GenBank/DDBJ databases">
        <title>Improved High-Quality Draft sequence of Eubacterium cellulosolvens 6.</title>
        <authorList>
            <consortium name="US DOE Joint Genome Institute"/>
            <person name="Lucas S."/>
            <person name="Han J."/>
            <person name="Lapidus A."/>
            <person name="Cheng J.-F."/>
            <person name="Goodwin L."/>
            <person name="Pitluck S."/>
            <person name="Peters L."/>
            <person name="Mikhailova N."/>
            <person name="Gu W."/>
            <person name="Detter J.C."/>
            <person name="Han C."/>
            <person name="Tapia R."/>
            <person name="Land M."/>
            <person name="Hauser L."/>
            <person name="Kyrpides N."/>
            <person name="Ivanova N."/>
            <person name="Pagani I."/>
            <person name="Johnson E."/>
            <person name="Mukhopadhyay B."/>
            <person name="Anderson I."/>
            <person name="Woyke T."/>
        </authorList>
    </citation>
    <scope>NUCLEOTIDE SEQUENCE [LARGE SCALE GENOMIC DNA]</scope>
    <source>
        <strain evidence="1 2">6</strain>
    </source>
</reference>
<dbReference type="Gene3D" id="1.10.10.10">
    <property type="entry name" value="Winged helix-like DNA-binding domain superfamily/Winged helix DNA-binding domain"/>
    <property type="match status" value="1"/>
</dbReference>
<dbReference type="eggNOG" id="COG3432">
    <property type="taxonomic scope" value="Bacteria"/>
</dbReference>
<dbReference type="InterPro" id="IPR036390">
    <property type="entry name" value="WH_DNA-bd_sf"/>
</dbReference>
<evidence type="ECO:0000313" key="2">
    <source>
        <dbReference type="Proteomes" id="UP000005753"/>
    </source>
</evidence>
<name>I5ARB3_EUBC6</name>
<protein>
    <recommendedName>
        <fullName evidence="3">DUF4364 family protein</fullName>
    </recommendedName>
</protein>
<accession>I5ARB3</accession>
<organism evidence="1 2">
    <name type="scientific">Eubacterium cellulosolvens (strain ATCC 43171 / JCM 9499 / 6)</name>
    <name type="common">Cillobacterium cellulosolvens</name>
    <dbReference type="NCBI Taxonomy" id="633697"/>
    <lineage>
        <taxon>Bacteria</taxon>
        <taxon>Bacillati</taxon>
        <taxon>Bacillota</taxon>
        <taxon>Clostridia</taxon>
        <taxon>Eubacteriales</taxon>
        <taxon>Eubacteriaceae</taxon>
        <taxon>Eubacterium</taxon>
    </lineage>
</organism>
<keyword evidence="2" id="KW-1185">Reference proteome</keyword>
<evidence type="ECO:0008006" key="3">
    <source>
        <dbReference type="Google" id="ProtNLM"/>
    </source>
</evidence>
<dbReference type="InterPro" id="IPR025374">
    <property type="entry name" value="DUF4364"/>
</dbReference>
<gene>
    <name evidence="1" type="ORF">EubceDRAFT1_0487</name>
</gene>
<dbReference type="InterPro" id="IPR036388">
    <property type="entry name" value="WH-like_DNA-bd_sf"/>
</dbReference>
<proteinExistence type="predicted"/>
<dbReference type="SUPFAM" id="SSF46785">
    <property type="entry name" value="Winged helix' DNA-binding domain"/>
    <property type="match status" value="1"/>
</dbReference>
<dbReference type="AlphaFoldDB" id="I5ARB3"/>
<dbReference type="HOGENOM" id="CLU_103675_1_0_9"/>
<dbReference type="Proteomes" id="UP000005753">
    <property type="component" value="Chromosome"/>
</dbReference>